<dbReference type="InterPro" id="IPR010287">
    <property type="entry name" value="DUF892_YciF-like"/>
</dbReference>
<dbReference type="RefSeq" id="WP_194310869.1">
    <property type="nucleotide sequence ID" value="NZ_JADHEC010000004.1"/>
</dbReference>
<reference evidence="1" key="1">
    <citation type="submission" date="2020-11" db="EMBL/GenBank/DDBJ databases">
        <title>Genome of Flavobacterium soyangense.</title>
        <authorList>
            <person name="Liu Q."/>
            <person name="Xin Y.-H."/>
        </authorList>
    </citation>
    <scope>NUCLEOTIDE SEQUENCE</scope>
    <source>
        <strain evidence="1">CGMCC 1.13493</strain>
    </source>
</reference>
<keyword evidence="2" id="KW-1185">Reference proteome</keyword>
<dbReference type="PANTHER" id="PTHR30565:SF9">
    <property type="entry name" value="PROTEIN YCIF"/>
    <property type="match status" value="1"/>
</dbReference>
<organism evidence="1 2">
    <name type="scientific">Flavobacterium soyangense</name>
    <dbReference type="NCBI Taxonomy" id="2023265"/>
    <lineage>
        <taxon>Bacteria</taxon>
        <taxon>Pseudomonadati</taxon>
        <taxon>Bacteroidota</taxon>
        <taxon>Flavobacteriia</taxon>
        <taxon>Flavobacteriales</taxon>
        <taxon>Flavobacteriaceae</taxon>
        <taxon>Flavobacterium</taxon>
    </lineage>
</organism>
<dbReference type="PANTHER" id="PTHR30565">
    <property type="entry name" value="PROTEIN YCIF"/>
    <property type="match status" value="1"/>
</dbReference>
<dbReference type="AlphaFoldDB" id="A0A930UA01"/>
<dbReference type="InterPro" id="IPR012347">
    <property type="entry name" value="Ferritin-like"/>
</dbReference>
<dbReference type="InterPro" id="IPR047114">
    <property type="entry name" value="YciF"/>
</dbReference>
<comment type="caution">
    <text evidence="1">The sequence shown here is derived from an EMBL/GenBank/DDBJ whole genome shotgun (WGS) entry which is preliminary data.</text>
</comment>
<name>A0A930UA01_9FLAO</name>
<dbReference type="SUPFAM" id="SSF47240">
    <property type="entry name" value="Ferritin-like"/>
    <property type="match status" value="1"/>
</dbReference>
<evidence type="ECO:0000313" key="1">
    <source>
        <dbReference type="EMBL" id="MBF2707604.1"/>
    </source>
</evidence>
<dbReference type="Gene3D" id="1.20.1260.10">
    <property type="match status" value="1"/>
</dbReference>
<gene>
    <name evidence="1" type="ORF">IR213_03225</name>
</gene>
<dbReference type="Pfam" id="PF05974">
    <property type="entry name" value="DUF892"/>
    <property type="match status" value="1"/>
</dbReference>
<protein>
    <submittedName>
        <fullName evidence="1">Ferritin-like domain-containing protein</fullName>
    </submittedName>
</protein>
<dbReference type="InterPro" id="IPR009078">
    <property type="entry name" value="Ferritin-like_SF"/>
</dbReference>
<sequence length="183" mass="20413">METIIKKQGIVKAKSNAAQGLRDLFEAELKEMFWAEKSMIPALKKMTKNASSPELIRALKKHLTETEEHITRLERTFDSIGNKADEKKCKAMEGLIKECEIMMSETELGDVRDAGIIAAAQKVEHYEIATYGTLHAYAVTLGEEKAEELIAMTLAEEKKVDAALTKIALSNINIDAADLDDEW</sequence>
<evidence type="ECO:0000313" key="2">
    <source>
        <dbReference type="Proteomes" id="UP000646211"/>
    </source>
</evidence>
<dbReference type="Proteomes" id="UP000646211">
    <property type="component" value="Unassembled WGS sequence"/>
</dbReference>
<dbReference type="EMBL" id="JADHEC010000004">
    <property type="protein sequence ID" value="MBF2707604.1"/>
    <property type="molecule type" value="Genomic_DNA"/>
</dbReference>
<dbReference type="CDD" id="cd07909">
    <property type="entry name" value="YciF"/>
    <property type="match status" value="1"/>
</dbReference>
<proteinExistence type="predicted"/>
<accession>A0A930UA01</accession>